<organism evidence="12 13">
    <name type="scientific">Pedobacter westerhofensis</name>
    <dbReference type="NCBI Taxonomy" id="425512"/>
    <lineage>
        <taxon>Bacteria</taxon>
        <taxon>Pseudomonadati</taxon>
        <taxon>Bacteroidota</taxon>
        <taxon>Sphingobacteriia</taxon>
        <taxon>Sphingobacteriales</taxon>
        <taxon>Sphingobacteriaceae</taxon>
        <taxon>Pedobacter</taxon>
    </lineage>
</organism>
<feature type="domain" description="TonB-dependent receptor-like beta-barrel" evidence="10">
    <location>
        <begin position="539"/>
        <end position="952"/>
    </location>
</feature>
<evidence type="ECO:0000256" key="1">
    <source>
        <dbReference type="ARBA" id="ARBA00004571"/>
    </source>
</evidence>
<dbReference type="Proteomes" id="UP000320300">
    <property type="component" value="Unassembled WGS sequence"/>
</dbReference>
<dbReference type="PROSITE" id="PS52016">
    <property type="entry name" value="TONB_DEPENDENT_REC_3"/>
    <property type="match status" value="1"/>
</dbReference>
<dbReference type="Gene3D" id="2.60.40.1120">
    <property type="entry name" value="Carboxypeptidase-like, regulatory domain"/>
    <property type="match status" value="1"/>
</dbReference>
<sequence>MSGLRLPKKLLLKMKLTAVIFFIALLQVSAKSYSQRINLEKTNISLGAALHAIEKQTEFVFVAKDFDLNVPKINISLKNATIEEAISKCIRSLQLTYKIVDKNIILSRRRSSGMAGNAGKSRRPYKEIDVHGRVVDENGKAMEGAVARIKGSDRTEVTDILGDFTLTAVDENATLIISHLGYNSIEVRVGQYLGDLRMRQAVNQLQEVAILSTGYQKVSREGSTGSFVLIDNKLVNRSVSPDFISRIKGVTNGLLVDGGVGNTTGISVRGRSTLFSETKPLIVIDNFPFEGDLNTINPNDIEDVTILKDAAAAAIWGVRAGNGVIVITTKKGKLNQQTKVGFNTNVTIGDKPDLYYQPQMTSAEFIDLEKFLYSKGSYNATLRNDYDLISPVVALLAKETPANTVATQASIEALKQNDVRQQLDQYFYRKSLQQQYYLSLNGGGASNTYHLSAGYDRFSPVNVGASSSRYTLKANNTYDLADHKVQLTTDITFVRSLAKNDNLEGYFPLYPYEQIADRDDKPLAVLPISGLRAAYTDTAGNGNLLNWKYRPLDELRKKANSFHGESTDIRVNTGLRYQILKPLAFSVNYQYYRSTGMNKTLHSLDSYNTRNAINEVTQINRTTGIVTNPLPIGSLYNRTNNLLNADYGRAQLDLKKTISRKHNINAIAGYEIRSENFSTDSQNQYGYDPDTETSVQIDPITLFPAYYGVKAIRIGNSATTQRGTTDHYISYYTNAIYTFDSRLILSASYRRDESNLFGVSAQKKGVPLFSTGLAWSLDKEKFYHFSWMPRLQIRATYGYNGNVNKTITAFTTASPNASQNYLGTPFTTITNPPNPSLRWERVKNINFGIDFGLKQEIISGSLEYYIKNGADLIGSSPISQQTGLSIFTGNVADTHTSGIDIQLNSRNLNGLIRWTTTGIFNISKDRVTNYQANTGSNLSILNPRSITPLVGYPIQSLFGFKSAGLDAEGDPQGFLGSQISKNYTSINNSTDRNNLKFSGSAVPTIFGSFRNTFSLSSLELSINIGYKFGYHFRRSALQYNLLYSGDYHSNEYGQRWQKPGDEFITTVPSLINPASVSRDQFYALSESTIEKGDHIRLNDVQLTYTLNTSGLKKIGLGSVGFYTYANNLGIIWRANKRHIDPDARSGYPIAKSISFGIKTNF</sequence>
<dbReference type="Gene3D" id="2.170.130.10">
    <property type="entry name" value="TonB-dependent receptor, plug domain"/>
    <property type="match status" value="1"/>
</dbReference>
<keyword evidence="2 8" id="KW-0813">Transport</keyword>
<evidence type="ECO:0000256" key="2">
    <source>
        <dbReference type="ARBA" id="ARBA00022448"/>
    </source>
</evidence>
<evidence type="ECO:0000313" key="12">
    <source>
        <dbReference type="EMBL" id="SMO42836.1"/>
    </source>
</evidence>
<dbReference type="SUPFAM" id="SSF56935">
    <property type="entry name" value="Porins"/>
    <property type="match status" value="1"/>
</dbReference>
<dbReference type="InterPro" id="IPR039426">
    <property type="entry name" value="TonB-dep_rcpt-like"/>
</dbReference>
<dbReference type="SUPFAM" id="SSF49464">
    <property type="entry name" value="Carboxypeptidase regulatory domain-like"/>
    <property type="match status" value="1"/>
</dbReference>
<evidence type="ECO:0000256" key="4">
    <source>
        <dbReference type="ARBA" id="ARBA00022692"/>
    </source>
</evidence>
<accession>A0A521B6Z4</accession>
<dbReference type="Pfam" id="PF00593">
    <property type="entry name" value="TonB_dep_Rec_b-barrel"/>
    <property type="match status" value="1"/>
</dbReference>
<gene>
    <name evidence="12" type="ORF">SAMN06265348_10262</name>
</gene>
<evidence type="ECO:0000256" key="8">
    <source>
        <dbReference type="PROSITE-ProRule" id="PRU01360"/>
    </source>
</evidence>
<dbReference type="Pfam" id="PF13715">
    <property type="entry name" value="CarbopepD_reg_2"/>
    <property type="match status" value="1"/>
</dbReference>
<keyword evidence="13" id="KW-1185">Reference proteome</keyword>
<evidence type="ECO:0000313" key="13">
    <source>
        <dbReference type="Proteomes" id="UP000320300"/>
    </source>
</evidence>
<dbReference type="Pfam" id="PF07715">
    <property type="entry name" value="Plug"/>
    <property type="match status" value="1"/>
</dbReference>
<keyword evidence="6 8" id="KW-0472">Membrane</keyword>
<evidence type="ECO:0000256" key="3">
    <source>
        <dbReference type="ARBA" id="ARBA00022452"/>
    </source>
</evidence>
<evidence type="ECO:0000256" key="7">
    <source>
        <dbReference type="ARBA" id="ARBA00023237"/>
    </source>
</evidence>
<dbReference type="NCBIfam" id="TIGR04056">
    <property type="entry name" value="OMP_RagA_SusC"/>
    <property type="match status" value="1"/>
</dbReference>
<dbReference type="AlphaFoldDB" id="A0A521B6Z4"/>
<evidence type="ECO:0000256" key="6">
    <source>
        <dbReference type="ARBA" id="ARBA00023136"/>
    </source>
</evidence>
<dbReference type="InterPro" id="IPR000531">
    <property type="entry name" value="Beta-barrel_TonB"/>
</dbReference>
<protein>
    <submittedName>
        <fullName evidence="12">TonB-linked outer membrane protein, SusC/RagA family</fullName>
    </submittedName>
</protein>
<keyword evidence="3 8" id="KW-1134">Transmembrane beta strand</keyword>
<proteinExistence type="inferred from homology"/>
<dbReference type="InterPro" id="IPR037066">
    <property type="entry name" value="Plug_dom_sf"/>
</dbReference>
<dbReference type="InterPro" id="IPR008969">
    <property type="entry name" value="CarboxyPept-like_regulatory"/>
</dbReference>
<dbReference type="Gene3D" id="2.40.170.20">
    <property type="entry name" value="TonB-dependent receptor, beta-barrel domain"/>
    <property type="match status" value="1"/>
</dbReference>
<comment type="subcellular location">
    <subcellularLocation>
        <location evidence="1 8">Cell outer membrane</location>
        <topology evidence="1 8">Multi-pass membrane protein</topology>
    </subcellularLocation>
</comment>
<dbReference type="GO" id="GO:0009279">
    <property type="term" value="C:cell outer membrane"/>
    <property type="evidence" value="ECO:0007669"/>
    <property type="project" value="UniProtKB-SubCell"/>
</dbReference>
<dbReference type="EMBL" id="FXTN01000002">
    <property type="protein sequence ID" value="SMO42836.1"/>
    <property type="molecule type" value="Genomic_DNA"/>
</dbReference>
<evidence type="ECO:0000259" key="10">
    <source>
        <dbReference type="Pfam" id="PF00593"/>
    </source>
</evidence>
<evidence type="ECO:0000256" key="9">
    <source>
        <dbReference type="RuleBase" id="RU003357"/>
    </source>
</evidence>
<reference evidence="12 13" key="1">
    <citation type="submission" date="2017-05" db="EMBL/GenBank/DDBJ databases">
        <authorList>
            <person name="Varghese N."/>
            <person name="Submissions S."/>
        </authorList>
    </citation>
    <scope>NUCLEOTIDE SEQUENCE [LARGE SCALE GENOMIC DNA]</scope>
    <source>
        <strain evidence="12 13">DSM 19036</strain>
    </source>
</reference>
<dbReference type="InterPro" id="IPR023997">
    <property type="entry name" value="TonB-dep_OMP_SusC/RagA_CS"/>
</dbReference>
<evidence type="ECO:0000259" key="11">
    <source>
        <dbReference type="Pfam" id="PF07715"/>
    </source>
</evidence>
<comment type="similarity">
    <text evidence="8 9">Belongs to the TonB-dependent receptor family.</text>
</comment>
<dbReference type="InterPro" id="IPR023996">
    <property type="entry name" value="TonB-dep_OMP_SusC/RagA"/>
</dbReference>
<evidence type="ECO:0000256" key="5">
    <source>
        <dbReference type="ARBA" id="ARBA00023077"/>
    </source>
</evidence>
<dbReference type="InterPro" id="IPR036942">
    <property type="entry name" value="Beta-barrel_TonB_sf"/>
</dbReference>
<dbReference type="InterPro" id="IPR012910">
    <property type="entry name" value="Plug_dom"/>
</dbReference>
<feature type="domain" description="TonB-dependent receptor plug" evidence="11">
    <location>
        <begin position="242"/>
        <end position="324"/>
    </location>
</feature>
<keyword evidence="7 8" id="KW-0998">Cell outer membrane</keyword>
<keyword evidence="5 9" id="KW-0798">TonB box</keyword>
<dbReference type="NCBIfam" id="TIGR04057">
    <property type="entry name" value="SusC_RagA_signa"/>
    <property type="match status" value="1"/>
</dbReference>
<keyword evidence="4 8" id="KW-0812">Transmembrane</keyword>
<name>A0A521B6Z4_9SPHI</name>